<dbReference type="EMBL" id="QNQT01000005">
    <property type="protein sequence ID" value="RDU36556.1"/>
    <property type="molecule type" value="Genomic_DNA"/>
</dbReference>
<sequence>MQEVKQDYDTVIIGGGFSGLTAARELRLLGYKVLVLEARDRLGGRTWVDRRLESDLEMGGTYVHWHQPHVWSEITRYGLETVSGPKPKKVYWISGGKARCSTVEEYRKKIRDTAGKLMSESLKYLPLPYQPLHSPLIKEIDKISAEQFLQDYGLTEEEYDILHGWVASDFCGPPGEGAASQIFRWWVFSQGNWGTHSEMISTYRLKDGTKALIDAIARDSDAEIKLSTPAAKIEHDESGAIVTAINGTKYNCRAAIVSVPMTVLKEIDFSPQLSDLKMAASNEGQTSRGIKVWARIEGRLEPFDALAPGNFPLNSVHLDRYAGNDSIVVGFGSRADWLDPNDRERVENALRHWLPNVKVIECTGHDWVNDDFSKEAWPMLKPNQLMRYFEDWNTPENSIFLAGTTFAKGWASFMDGAIESGITAARKVDGFLRGQKAKKE</sequence>
<evidence type="ECO:0000259" key="5">
    <source>
        <dbReference type="Pfam" id="PF01593"/>
    </source>
</evidence>
<dbReference type="InterPro" id="IPR001613">
    <property type="entry name" value="Flavin_amine_oxidase"/>
</dbReference>
<evidence type="ECO:0000313" key="6">
    <source>
        <dbReference type="EMBL" id="RDU36556.1"/>
    </source>
</evidence>
<dbReference type="InterPro" id="IPR036188">
    <property type="entry name" value="FAD/NAD-bd_sf"/>
</dbReference>
<dbReference type="PRINTS" id="PR00757">
    <property type="entry name" value="AMINEOXDASEF"/>
</dbReference>
<keyword evidence="3" id="KW-0560">Oxidoreductase</keyword>
<accession>A0A3D8GR57</accession>
<dbReference type="InterPro" id="IPR002937">
    <property type="entry name" value="Amino_oxidase"/>
</dbReference>
<feature type="binding site" evidence="4">
    <location>
        <begin position="37"/>
        <end position="38"/>
    </location>
    <ligand>
        <name>FAD</name>
        <dbReference type="ChEBI" id="CHEBI:57692"/>
    </ligand>
</feature>
<dbReference type="Gene3D" id="3.50.50.60">
    <property type="entry name" value="FAD/NAD(P)-binding domain"/>
    <property type="match status" value="1"/>
</dbReference>
<proteinExistence type="inferred from homology"/>
<feature type="binding site" evidence="4">
    <location>
        <position position="18"/>
    </location>
    <ligand>
        <name>FAD</name>
        <dbReference type="ChEBI" id="CHEBI:57692"/>
    </ligand>
</feature>
<dbReference type="GO" id="GO:0016491">
    <property type="term" value="F:oxidoreductase activity"/>
    <property type="evidence" value="ECO:0007669"/>
    <property type="project" value="UniProtKB-KW"/>
</dbReference>
<evidence type="ECO:0000256" key="4">
    <source>
        <dbReference type="PIRSR" id="PIRSR601613-1"/>
    </source>
</evidence>
<dbReference type="InterPro" id="IPR050703">
    <property type="entry name" value="Flavin_MAO"/>
</dbReference>
<dbReference type="OrthoDB" id="56323at2"/>
<evidence type="ECO:0000256" key="1">
    <source>
        <dbReference type="ARBA" id="ARBA00001974"/>
    </source>
</evidence>
<protein>
    <submittedName>
        <fullName evidence="6">FAD-dependent oxidoreductase</fullName>
    </submittedName>
</protein>
<evidence type="ECO:0000256" key="2">
    <source>
        <dbReference type="ARBA" id="ARBA00005995"/>
    </source>
</evidence>
<name>A0A3D8GR57_9BACI</name>
<dbReference type="AlphaFoldDB" id="A0A3D8GR57"/>
<comment type="similarity">
    <text evidence="2">Belongs to the flavin monoamine oxidase family.</text>
</comment>
<comment type="cofactor">
    <cofactor evidence="1">
        <name>FAD</name>
        <dbReference type="ChEBI" id="CHEBI:57692"/>
    </cofactor>
</comment>
<gene>
    <name evidence="6" type="ORF">DRW41_13605</name>
</gene>
<dbReference type="Pfam" id="PF01593">
    <property type="entry name" value="Amino_oxidase"/>
    <property type="match status" value="1"/>
</dbReference>
<dbReference type="Gene3D" id="1.10.405.10">
    <property type="entry name" value="Guanine Nucleotide Dissociation Inhibitor, domain 1"/>
    <property type="match status" value="1"/>
</dbReference>
<dbReference type="RefSeq" id="WP_115452549.1">
    <property type="nucleotide sequence ID" value="NZ_QNQT01000005.1"/>
</dbReference>
<dbReference type="PANTHER" id="PTHR43563:SF1">
    <property type="entry name" value="AMINE OXIDASE [FLAVIN-CONTAINING] B"/>
    <property type="match status" value="1"/>
</dbReference>
<dbReference type="PANTHER" id="PTHR43563">
    <property type="entry name" value="AMINE OXIDASE"/>
    <property type="match status" value="1"/>
</dbReference>
<dbReference type="Proteomes" id="UP000257144">
    <property type="component" value="Unassembled WGS sequence"/>
</dbReference>
<evidence type="ECO:0000313" key="7">
    <source>
        <dbReference type="Proteomes" id="UP000257144"/>
    </source>
</evidence>
<feature type="domain" description="Amine oxidase" evidence="5">
    <location>
        <begin position="17"/>
        <end position="428"/>
    </location>
</feature>
<organism evidence="6 7">
    <name type="scientific">Neobacillus piezotolerans</name>
    <dbReference type="NCBI Taxonomy" id="2259171"/>
    <lineage>
        <taxon>Bacteria</taxon>
        <taxon>Bacillati</taxon>
        <taxon>Bacillota</taxon>
        <taxon>Bacilli</taxon>
        <taxon>Bacillales</taxon>
        <taxon>Bacillaceae</taxon>
        <taxon>Neobacillus</taxon>
    </lineage>
</organism>
<dbReference type="SUPFAM" id="SSF51905">
    <property type="entry name" value="FAD/NAD(P)-binding domain"/>
    <property type="match status" value="1"/>
</dbReference>
<keyword evidence="7" id="KW-1185">Reference proteome</keyword>
<comment type="caution">
    <text evidence="6">The sequence shown here is derived from an EMBL/GenBank/DDBJ whole genome shotgun (WGS) entry which is preliminary data.</text>
</comment>
<evidence type="ECO:0000256" key="3">
    <source>
        <dbReference type="ARBA" id="ARBA00023002"/>
    </source>
</evidence>
<reference evidence="6 7" key="1">
    <citation type="submission" date="2018-07" db="EMBL/GenBank/DDBJ databases">
        <title>Bacillus sp. YLB-04 draft genome sequence.</title>
        <authorList>
            <person name="Yu L."/>
            <person name="Tang X."/>
        </authorList>
    </citation>
    <scope>NUCLEOTIDE SEQUENCE [LARGE SCALE GENOMIC DNA]</scope>
    <source>
        <strain evidence="6 7">YLB-04</strain>
    </source>
</reference>
<dbReference type="Gene3D" id="3.90.660.10">
    <property type="match status" value="1"/>
</dbReference>